<dbReference type="InterPro" id="IPR002499">
    <property type="entry name" value="Vault_N"/>
</dbReference>
<dbReference type="PANTHER" id="PTHR14165:SF3">
    <property type="entry name" value="MAJOR VAULT PROTEIN"/>
    <property type="match status" value="1"/>
</dbReference>
<gene>
    <name evidence="3" type="ORF">BpHYR1_001826</name>
</gene>
<reference evidence="3 4" key="1">
    <citation type="journal article" date="2018" name="Sci. Rep.">
        <title>Genomic signatures of local adaptation to the degree of environmental predictability in rotifers.</title>
        <authorList>
            <person name="Franch-Gras L."/>
            <person name="Hahn C."/>
            <person name="Garcia-Roger E.M."/>
            <person name="Carmona M.J."/>
            <person name="Serra M."/>
            <person name="Gomez A."/>
        </authorList>
    </citation>
    <scope>NUCLEOTIDE SEQUENCE [LARGE SCALE GENOMIC DNA]</scope>
    <source>
        <strain evidence="3">HYR1</strain>
    </source>
</reference>
<accession>A0A3M7SKV4</accession>
<dbReference type="OrthoDB" id="6125719at2759"/>
<comment type="subcellular location">
    <subcellularLocation>
        <location evidence="1">Cytoplasm</location>
    </subcellularLocation>
</comment>
<feature type="non-terminal residue" evidence="3">
    <location>
        <position position="117"/>
    </location>
</feature>
<dbReference type="InterPro" id="IPR041134">
    <property type="entry name" value="Vault_2"/>
</dbReference>
<organism evidence="3 4">
    <name type="scientific">Brachionus plicatilis</name>
    <name type="common">Marine rotifer</name>
    <name type="synonym">Brachionus muelleri</name>
    <dbReference type="NCBI Taxonomy" id="10195"/>
    <lineage>
        <taxon>Eukaryota</taxon>
        <taxon>Metazoa</taxon>
        <taxon>Spiralia</taxon>
        <taxon>Gnathifera</taxon>
        <taxon>Rotifera</taxon>
        <taxon>Eurotatoria</taxon>
        <taxon>Monogononta</taxon>
        <taxon>Pseudotrocha</taxon>
        <taxon>Ploima</taxon>
        <taxon>Brachionidae</taxon>
        <taxon>Brachionus</taxon>
    </lineage>
</organism>
<dbReference type="PROSITE" id="PS51224">
    <property type="entry name" value="MVP"/>
    <property type="match status" value="1"/>
</dbReference>
<evidence type="ECO:0000313" key="4">
    <source>
        <dbReference type="Proteomes" id="UP000276133"/>
    </source>
</evidence>
<dbReference type="FunFam" id="2.30.30.560:FF:000002">
    <property type="entry name" value="Major vault protein-alpha"/>
    <property type="match status" value="1"/>
</dbReference>
<dbReference type="AlphaFoldDB" id="A0A3M7SKV4"/>
<keyword evidence="1" id="KW-0963">Cytoplasm</keyword>
<dbReference type="InterPro" id="IPR043179">
    <property type="entry name" value="Vault_2_sf"/>
</dbReference>
<feature type="repeat" description="MVP" evidence="1">
    <location>
        <begin position="58"/>
        <end position="117"/>
    </location>
</feature>
<dbReference type="Pfam" id="PF17794">
    <property type="entry name" value="Vault_2"/>
    <property type="match status" value="1"/>
</dbReference>
<dbReference type="InterPro" id="IPR039059">
    <property type="entry name" value="MVP"/>
</dbReference>
<evidence type="ECO:0000256" key="1">
    <source>
        <dbReference type="PROSITE-ProRule" id="PRU00571"/>
    </source>
</evidence>
<evidence type="ECO:0000313" key="3">
    <source>
        <dbReference type="EMBL" id="RNA36335.1"/>
    </source>
</evidence>
<dbReference type="Proteomes" id="UP000276133">
    <property type="component" value="Unassembled WGS sequence"/>
</dbReference>
<dbReference type="Gene3D" id="2.30.30.570">
    <property type="match status" value="1"/>
</dbReference>
<dbReference type="Gene3D" id="2.30.30.560">
    <property type="match status" value="1"/>
</dbReference>
<dbReference type="GO" id="GO:0005737">
    <property type="term" value="C:cytoplasm"/>
    <property type="evidence" value="ECO:0007669"/>
    <property type="project" value="UniProtKB-SubCell"/>
</dbReference>
<dbReference type="STRING" id="10195.A0A3M7SKV4"/>
<dbReference type="GO" id="GO:0005634">
    <property type="term" value="C:nucleus"/>
    <property type="evidence" value="ECO:0007669"/>
    <property type="project" value="TreeGrafter"/>
</dbReference>
<protein>
    <submittedName>
        <fullName evidence="3">Major vault-like</fullName>
    </submittedName>
</protein>
<name>A0A3M7SKV4_BRAPC</name>
<keyword evidence="1" id="KW-0687">Ribonucleoprotein</keyword>
<feature type="domain" description="Major vault protein repeat" evidence="2">
    <location>
        <begin position="52"/>
        <end position="111"/>
    </location>
</feature>
<sequence>MANVNANSVYRIAPYQYIHVLDQNLNVTRLEIGPKTFVKQDNEKVVLGPEKMITIPPRHYCVVENPALKDKENKIQFDQSGQVKLAFAELEIRFAREPFPLYPGETLKQNITPLRVL</sequence>
<comment type="caution">
    <text evidence="3">The sequence shown here is derived from an EMBL/GenBank/DDBJ whole genome shotgun (WGS) entry which is preliminary data.</text>
</comment>
<dbReference type="PANTHER" id="PTHR14165">
    <property type="entry name" value="MAJOR VAULT PROTEIN"/>
    <property type="match status" value="1"/>
</dbReference>
<dbReference type="EMBL" id="REGN01001202">
    <property type="protein sequence ID" value="RNA36335.1"/>
    <property type="molecule type" value="Genomic_DNA"/>
</dbReference>
<dbReference type="FunFam" id="2.30.30.570:FF:000002">
    <property type="entry name" value="Major vault protein-alpha"/>
    <property type="match status" value="1"/>
</dbReference>
<evidence type="ECO:0000259" key="2">
    <source>
        <dbReference type="Pfam" id="PF17794"/>
    </source>
</evidence>
<proteinExistence type="predicted"/>
<keyword evidence="4" id="KW-1185">Reference proteome</keyword>
<dbReference type="GO" id="GO:1990904">
    <property type="term" value="C:ribonucleoprotein complex"/>
    <property type="evidence" value="ECO:0007669"/>
    <property type="project" value="UniProtKB-UniRule"/>
</dbReference>